<sequence>MSTTRAEEHQGRWQEIVADPSLQELPYKVETNQRGQIVLSPHRPDHSYAQGDIIELLYEHGEEGRPFPKFPLATEAGVRVPDVVWVTPERREEMDKAGDPPTLAPEICIEVMSENNDWDEMHSKRTLYLEAGAEEVWVVTEEGAVRFFADEETEASEVLPEFPEHV</sequence>
<dbReference type="InterPro" id="IPR008538">
    <property type="entry name" value="Uma2"/>
</dbReference>
<comment type="caution">
    <text evidence="2">The sequence shown here is derived from an EMBL/GenBank/DDBJ whole genome shotgun (WGS) entry which is preliminary data.</text>
</comment>
<dbReference type="Pfam" id="PF05685">
    <property type="entry name" value="Uma2"/>
    <property type="match status" value="1"/>
</dbReference>
<name>A0A9X2V7R9_9BACT</name>
<keyword evidence="2" id="KW-0255">Endonuclease</keyword>
<evidence type="ECO:0000313" key="3">
    <source>
        <dbReference type="Proteomes" id="UP001155144"/>
    </source>
</evidence>
<dbReference type="RefSeq" id="WP_259040559.1">
    <property type="nucleotide sequence ID" value="NZ_JANUBL010000013.1"/>
</dbReference>
<dbReference type="EMBL" id="JANUBL010000013">
    <property type="protein sequence ID" value="MCS4122931.1"/>
    <property type="molecule type" value="Genomic_DNA"/>
</dbReference>
<organism evidence="2 3">
    <name type="scientific">Salinibacter ruber</name>
    <dbReference type="NCBI Taxonomy" id="146919"/>
    <lineage>
        <taxon>Bacteria</taxon>
        <taxon>Pseudomonadati</taxon>
        <taxon>Rhodothermota</taxon>
        <taxon>Rhodothermia</taxon>
        <taxon>Rhodothermales</taxon>
        <taxon>Salinibacteraceae</taxon>
        <taxon>Salinibacter</taxon>
    </lineage>
</organism>
<dbReference type="InterPro" id="IPR012296">
    <property type="entry name" value="Nuclease_put_TT1808"/>
</dbReference>
<dbReference type="GO" id="GO:0004519">
    <property type="term" value="F:endonuclease activity"/>
    <property type="evidence" value="ECO:0007669"/>
    <property type="project" value="UniProtKB-KW"/>
</dbReference>
<dbReference type="CDD" id="cd06260">
    <property type="entry name" value="DUF820-like"/>
    <property type="match status" value="1"/>
</dbReference>
<dbReference type="Proteomes" id="UP001155144">
    <property type="component" value="Unassembled WGS sequence"/>
</dbReference>
<keyword evidence="2" id="KW-0540">Nuclease</keyword>
<keyword evidence="2" id="KW-0378">Hydrolase</keyword>
<gene>
    <name evidence="2" type="ORF">GGP45_003299</name>
</gene>
<evidence type="ECO:0000313" key="2">
    <source>
        <dbReference type="EMBL" id="MCS4122931.1"/>
    </source>
</evidence>
<proteinExistence type="predicted"/>
<dbReference type="Gene3D" id="3.90.1570.10">
    <property type="entry name" value="tt1808, chain A"/>
    <property type="match status" value="1"/>
</dbReference>
<dbReference type="PANTHER" id="PTHR34107">
    <property type="entry name" value="SLL0198 PROTEIN-RELATED"/>
    <property type="match status" value="1"/>
</dbReference>
<evidence type="ECO:0000259" key="1">
    <source>
        <dbReference type="Pfam" id="PF05685"/>
    </source>
</evidence>
<dbReference type="PANTHER" id="PTHR34107:SF4">
    <property type="entry name" value="SLL1222 PROTEIN"/>
    <property type="match status" value="1"/>
</dbReference>
<dbReference type="InterPro" id="IPR011335">
    <property type="entry name" value="Restrct_endonuc-II-like"/>
</dbReference>
<protein>
    <submittedName>
        <fullName evidence="2">Uma2 family endonuclease</fullName>
    </submittedName>
</protein>
<dbReference type="SUPFAM" id="SSF52980">
    <property type="entry name" value="Restriction endonuclease-like"/>
    <property type="match status" value="1"/>
</dbReference>
<feature type="domain" description="Putative restriction endonuclease" evidence="1">
    <location>
        <begin position="26"/>
        <end position="154"/>
    </location>
</feature>
<accession>A0A9X2V7R9</accession>
<dbReference type="AlphaFoldDB" id="A0A9X2V7R9"/>
<reference evidence="2" key="1">
    <citation type="submission" date="2022-08" db="EMBL/GenBank/DDBJ databases">
        <title>Genomic Encyclopedia of Type Strains, Phase V (KMG-V): Genome sequencing to study the core and pangenomes of soil and plant-associated prokaryotes.</title>
        <authorList>
            <person name="Whitman W."/>
        </authorList>
    </citation>
    <scope>NUCLEOTIDE SEQUENCE</scope>
    <source>
        <strain evidence="2">SP3026</strain>
    </source>
</reference>